<dbReference type="Pfam" id="PF10134">
    <property type="entry name" value="RPA"/>
    <property type="match status" value="1"/>
</dbReference>
<evidence type="ECO:0008006" key="4">
    <source>
        <dbReference type="Google" id="ProtNLM"/>
    </source>
</evidence>
<proteinExistence type="predicted"/>
<gene>
    <name evidence="2" type="ORF">GCM10008939_23240</name>
</gene>
<accession>A0A917URC2</accession>
<keyword evidence="3" id="KW-1185">Reference proteome</keyword>
<organism evidence="2 3">
    <name type="scientific">Deinococcus aquiradiocola</name>
    <dbReference type="NCBI Taxonomy" id="393059"/>
    <lineage>
        <taxon>Bacteria</taxon>
        <taxon>Thermotogati</taxon>
        <taxon>Deinococcota</taxon>
        <taxon>Deinococci</taxon>
        <taxon>Deinococcales</taxon>
        <taxon>Deinococcaceae</taxon>
        <taxon>Deinococcus</taxon>
    </lineage>
</organism>
<dbReference type="AlphaFoldDB" id="A0A917URC2"/>
<sequence>MAKSKVLPPSPPPSQSPEVAGYDEANVSRLGLISIQERIPDDYTTWTIDFFREGRPSKLQCVASAEYGGVPHGLDGDIATVLTDLYIEQGAPEDGRIRTTAYALLKRAGFSDAGHYYAALKRSLHRLRFAGYSASECWRDATRERWTTVTFTYLAGLNFSAEDTDLHLSRGSELEVTLAEPIVRSIRASYLKPLDYAFLRSLDRPLTRSLFRLLDARRYDPLSLSEPVQMIRVGLIEWAKDCKIANLSPDKIRRTLQGAHDDLIERGYLTGVEYEGKGSKQNLTYRFRAPGAGPVAPHVSADSEALRRMVDRRISKPVAVRLMTQFGEEHILARLSRGAQILAGGFEPKSHAAFLVDLIKDTTGKYDESSTLESSESSARRAATRARLEKTIAQEEQRLQETVDSSEATPEARANAALPMLKLVLGNLLSASDYERLKMHLRLPDTDPGKLGRDALAAKVSGQVETFAQELQKLLRSP</sequence>
<evidence type="ECO:0000256" key="1">
    <source>
        <dbReference type="SAM" id="MobiDB-lite"/>
    </source>
</evidence>
<comment type="caution">
    <text evidence="2">The sequence shown here is derived from an EMBL/GenBank/DDBJ whole genome shotgun (WGS) entry which is preliminary data.</text>
</comment>
<dbReference type="Proteomes" id="UP000635726">
    <property type="component" value="Unassembled WGS sequence"/>
</dbReference>
<feature type="region of interest" description="Disordered" evidence="1">
    <location>
        <begin position="1"/>
        <end position="20"/>
    </location>
</feature>
<dbReference type="EMBL" id="BMOE01000007">
    <property type="protein sequence ID" value="GGJ78741.1"/>
    <property type="molecule type" value="Genomic_DNA"/>
</dbReference>
<evidence type="ECO:0000313" key="2">
    <source>
        <dbReference type="EMBL" id="GGJ78741.1"/>
    </source>
</evidence>
<name>A0A917URC2_9DEIO</name>
<reference evidence="2" key="1">
    <citation type="journal article" date="2014" name="Int. J. Syst. Evol. Microbiol.">
        <title>Complete genome sequence of Corynebacterium casei LMG S-19264T (=DSM 44701T), isolated from a smear-ripened cheese.</title>
        <authorList>
            <consortium name="US DOE Joint Genome Institute (JGI-PGF)"/>
            <person name="Walter F."/>
            <person name="Albersmeier A."/>
            <person name="Kalinowski J."/>
            <person name="Ruckert C."/>
        </authorList>
    </citation>
    <scope>NUCLEOTIDE SEQUENCE</scope>
    <source>
        <strain evidence="2">JCM 14371</strain>
    </source>
</reference>
<protein>
    <recommendedName>
        <fullName evidence="4">Plasmid replication initiator protein</fullName>
    </recommendedName>
</protein>
<reference evidence="2" key="2">
    <citation type="submission" date="2020-09" db="EMBL/GenBank/DDBJ databases">
        <authorList>
            <person name="Sun Q."/>
            <person name="Ohkuma M."/>
        </authorList>
    </citation>
    <scope>NUCLEOTIDE SEQUENCE</scope>
    <source>
        <strain evidence="2">JCM 14371</strain>
    </source>
</reference>
<dbReference type="RefSeq" id="WP_188963450.1">
    <property type="nucleotide sequence ID" value="NZ_BMOE01000007.1"/>
</dbReference>
<evidence type="ECO:0000313" key="3">
    <source>
        <dbReference type="Proteomes" id="UP000635726"/>
    </source>
</evidence>
<dbReference type="InterPro" id="IPR018777">
    <property type="entry name" value="Replication_initiator_prot_A"/>
</dbReference>